<dbReference type="Proteomes" id="UP001178507">
    <property type="component" value="Unassembled WGS sequence"/>
</dbReference>
<evidence type="ECO:0000256" key="1">
    <source>
        <dbReference type="SAM" id="Phobius"/>
    </source>
</evidence>
<keyword evidence="1" id="KW-0472">Membrane</keyword>
<organism evidence="2 3">
    <name type="scientific">Effrenium voratum</name>
    <dbReference type="NCBI Taxonomy" id="2562239"/>
    <lineage>
        <taxon>Eukaryota</taxon>
        <taxon>Sar</taxon>
        <taxon>Alveolata</taxon>
        <taxon>Dinophyceae</taxon>
        <taxon>Suessiales</taxon>
        <taxon>Symbiodiniaceae</taxon>
        <taxon>Effrenium</taxon>
    </lineage>
</organism>
<sequence>MSNFFEGSLEEKQWVTDMLAAMGYQVEEQDLSSFCCAQPAQRPVALSAVKADLAEQGLEAFLHSGESLTLEPRQREAFGRFCRALLEESQRAATDNAQGNDNGDGDERGTAVVVHNFNVEQDLYTVKLRVISGRRFVEYTLQPARHAKLILPKEWSRIDLVSTSKTDDVVPMNKVMRPEEDEVTQGSTIYVCSWKVSKDVGLKAVVGLPVELPDADCSVYHYCPIRQIGTSLDLFHVSPGEQESEAHRKHFHDNSAMVVVPDGSSQVHLRSTFKSPANGEKWQGDRQFPAEDFISRHVYVQTYQDDIFLKRGDKLGEAQKFDAVKDLAKHEGDQKASSAGSEDGFHVVLHNLSPQQEKFRLKVKVTSDHKTADFQLDSHRHTILKLPEGSSLQVETELEKEHCSPLKASAALDAKTLAENGSNVYFWTELDHDSVTEEEDELLCKLCILLLLPPLFCIAMLVVGFKIRARRRQRPLTRLHFQVGPPTAGAAGASGSVWHFLAEGPLSLFLTSDAKCGGALAPFESCSMSASSGAPKLLAIRNQPAIRYYKLPIPELEEDRMEVQAEKFGNSHVYVHRGWGEGKKDFAIRPGAAVENSPALDAFKSLRAVAPDVQVVDLESNMPADMASNVPSDTRRVSPV</sequence>
<feature type="transmembrane region" description="Helical" evidence="1">
    <location>
        <begin position="448"/>
        <end position="467"/>
    </location>
</feature>
<proteinExistence type="predicted"/>
<name>A0AA36HWG0_9DINO</name>
<dbReference type="EMBL" id="CAUJNA010000409">
    <property type="protein sequence ID" value="CAJ1376613.1"/>
    <property type="molecule type" value="Genomic_DNA"/>
</dbReference>
<accession>A0AA36HWG0</accession>
<keyword evidence="1" id="KW-0812">Transmembrane</keyword>
<dbReference type="AlphaFoldDB" id="A0AA36HWG0"/>
<evidence type="ECO:0000313" key="2">
    <source>
        <dbReference type="EMBL" id="CAJ1376613.1"/>
    </source>
</evidence>
<reference evidence="2" key="1">
    <citation type="submission" date="2023-08" db="EMBL/GenBank/DDBJ databases">
        <authorList>
            <person name="Chen Y."/>
            <person name="Shah S."/>
            <person name="Dougan E. K."/>
            <person name="Thang M."/>
            <person name="Chan C."/>
        </authorList>
    </citation>
    <scope>NUCLEOTIDE SEQUENCE</scope>
</reference>
<gene>
    <name evidence="2" type="ORF">EVOR1521_LOCUS5635</name>
</gene>
<protein>
    <submittedName>
        <fullName evidence="2">Uncharacterized protein</fullName>
    </submittedName>
</protein>
<keyword evidence="1" id="KW-1133">Transmembrane helix</keyword>
<evidence type="ECO:0000313" key="3">
    <source>
        <dbReference type="Proteomes" id="UP001178507"/>
    </source>
</evidence>
<keyword evidence="3" id="KW-1185">Reference proteome</keyword>
<comment type="caution">
    <text evidence="2">The sequence shown here is derived from an EMBL/GenBank/DDBJ whole genome shotgun (WGS) entry which is preliminary data.</text>
</comment>